<dbReference type="InterPro" id="IPR050749">
    <property type="entry name" value="Glycosyl_Hydrolase_47"/>
</dbReference>
<dbReference type="GO" id="GO:0000139">
    <property type="term" value="C:Golgi membrane"/>
    <property type="evidence" value="ECO:0007669"/>
    <property type="project" value="TreeGrafter"/>
</dbReference>
<dbReference type="PANTHER" id="PTHR11742">
    <property type="entry name" value="MANNOSYL-OLIGOSACCHARIDE ALPHA-1,2-MANNOSIDASE-RELATED"/>
    <property type="match status" value="1"/>
</dbReference>
<dbReference type="GO" id="GO:0004571">
    <property type="term" value="F:mannosyl-oligosaccharide 1,2-alpha-mannosidase activity"/>
    <property type="evidence" value="ECO:0007669"/>
    <property type="project" value="InterPro"/>
</dbReference>
<gene>
    <name evidence="10" type="ORF">PROFUN_03323</name>
</gene>
<keyword evidence="6" id="KW-0479">Metal-binding</keyword>
<dbReference type="Pfam" id="PF01532">
    <property type="entry name" value="Glyco_hydro_47"/>
    <property type="match status" value="1"/>
</dbReference>
<keyword evidence="6" id="KW-0106">Calcium</keyword>
<evidence type="ECO:0000256" key="1">
    <source>
        <dbReference type="ARBA" id="ARBA00001913"/>
    </source>
</evidence>
<dbReference type="InterPro" id="IPR036026">
    <property type="entry name" value="Seven-hairpin_glycosidases"/>
</dbReference>
<comment type="caution">
    <text evidence="10">The sequence shown here is derived from an EMBL/GenBank/DDBJ whole genome shotgun (WGS) entry which is preliminary data.</text>
</comment>
<reference evidence="10 11" key="1">
    <citation type="journal article" date="2018" name="Genome Biol. Evol.">
        <title>Multiple Roots of Fruiting Body Formation in Amoebozoa.</title>
        <authorList>
            <person name="Hillmann F."/>
            <person name="Forbes G."/>
            <person name="Novohradska S."/>
            <person name="Ferling I."/>
            <person name="Riege K."/>
            <person name="Groth M."/>
            <person name="Westermann M."/>
            <person name="Marz M."/>
            <person name="Spaller T."/>
            <person name="Winckler T."/>
            <person name="Schaap P."/>
            <person name="Glockner G."/>
        </authorList>
    </citation>
    <scope>NUCLEOTIDE SEQUENCE [LARGE SCALE GENOMIC DNA]</scope>
    <source>
        <strain evidence="10 11">Jena</strain>
    </source>
</reference>
<evidence type="ECO:0000256" key="7">
    <source>
        <dbReference type="PIRSR" id="PIRSR601382-3"/>
    </source>
</evidence>
<name>A0A2P6NWS7_9EUKA</name>
<dbReference type="GO" id="GO:0005783">
    <property type="term" value="C:endoplasmic reticulum"/>
    <property type="evidence" value="ECO:0007669"/>
    <property type="project" value="TreeGrafter"/>
</dbReference>
<protein>
    <recommendedName>
        <fullName evidence="8">alpha-1,2-Mannosidase</fullName>
        <ecNumber evidence="8">3.2.1.-</ecNumber>
    </recommendedName>
</protein>
<dbReference type="InterPro" id="IPR001382">
    <property type="entry name" value="Glyco_hydro_47"/>
</dbReference>
<keyword evidence="8" id="KW-0326">Glycosidase</keyword>
<accession>A0A2P6NWS7</accession>
<dbReference type="InParanoid" id="A0A2P6NWS7"/>
<dbReference type="PANTHER" id="PTHR11742:SF6">
    <property type="entry name" value="MANNOSYL-OLIGOSACCHARIDE ALPHA-1,2-MANNOSIDASE IA-RELATED"/>
    <property type="match status" value="1"/>
</dbReference>
<dbReference type="GO" id="GO:0005509">
    <property type="term" value="F:calcium ion binding"/>
    <property type="evidence" value="ECO:0007669"/>
    <property type="project" value="InterPro"/>
</dbReference>
<organism evidence="10 11">
    <name type="scientific">Planoprotostelium fungivorum</name>
    <dbReference type="NCBI Taxonomy" id="1890364"/>
    <lineage>
        <taxon>Eukaryota</taxon>
        <taxon>Amoebozoa</taxon>
        <taxon>Evosea</taxon>
        <taxon>Variosea</taxon>
        <taxon>Cavosteliida</taxon>
        <taxon>Cavosteliaceae</taxon>
        <taxon>Planoprotostelium</taxon>
    </lineage>
</organism>
<keyword evidence="11" id="KW-1185">Reference proteome</keyword>
<feature type="disulfide bond" evidence="7">
    <location>
        <begin position="310"/>
        <end position="339"/>
    </location>
</feature>
<evidence type="ECO:0000313" key="11">
    <source>
        <dbReference type="Proteomes" id="UP000241769"/>
    </source>
</evidence>
<dbReference type="Gene3D" id="1.50.10.10">
    <property type="match status" value="1"/>
</dbReference>
<dbReference type="OrthoDB" id="30822at2759"/>
<dbReference type="STRING" id="1890364.A0A2P6NWS7"/>
<dbReference type="AlphaFoldDB" id="A0A2P6NWS7"/>
<dbReference type="InterPro" id="IPR012341">
    <property type="entry name" value="6hp_glycosidase-like_sf"/>
</dbReference>
<comment type="pathway">
    <text evidence="2">Protein modification; protein glycosylation.</text>
</comment>
<evidence type="ECO:0000256" key="9">
    <source>
        <dbReference type="SAM" id="SignalP"/>
    </source>
</evidence>
<feature type="chain" id="PRO_5015125975" description="alpha-1,2-Mannosidase" evidence="9">
    <location>
        <begin position="20"/>
        <end position="480"/>
    </location>
</feature>
<evidence type="ECO:0000256" key="4">
    <source>
        <dbReference type="ARBA" id="ARBA00022801"/>
    </source>
</evidence>
<dbReference type="Proteomes" id="UP000241769">
    <property type="component" value="Unassembled WGS sequence"/>
</dbReference>
<dbReference type="SUPFAM" id="SSF48225">
    <property type="entry name" value="Seven-hairpin glycosidases"/>
    <property type="match status" value="1"/>
</dbReference>
<feature type="binding site" evidence="6">
    <location>
        <position position="466"/>
    </location>
    <ligand>
        <name>Ca(2+)</name>
        <dbReference type="ChEBI" id="CHEBI:29108"/>
    </ligand>
</feature>
<evidence type="ECO:0000313" key="10">
    <source>
        <dbReference type="EMBL" id="PRP88409.1"/>
    </source>
</evidence>
<evidence type="ECO:0000256" key="3">
    <source>
        <dbReference type="ARBA" id="ARBA00007658"/>
    </source>
</evidence>
<keyword evidence="5 7" id="KW-1015">Disulfide bond</keyword>
<dbReference type="EC" id="3.2.1.-" evidence="8"/>
<dbReference type="EMBL" id="MDYQ01000011">
    <property type="protein sequence ID" value="PRP88409.1"/>
    <property type="molecule type" value="Genomic_DNA"/>
</dbReference>
<evidence type="ECO:0000256" key="8">
    <source>
        <dbReference type="RuleBase" id="RU361193"/>
    </source>
</evidence>
<comment type="similarity">
    <text evidence="3 8">Belongs to the glycosyl hydrolase 47 family.</text>
</comment>
<evidence type="ECO:0000256" key="6">
    <source>
        <dbReference type="PIRSR" id="PIRSR601382-2"/>
    </source>
</evidence>
<feature type="signal peptide" evidence="9">
    <location>
        <begin position="1"/>
        <end position="19"/>
    </location>
</feature>
<dbReference type="PRINTS" id="PR00747">
    <property type="entry name" value="GLYHDRLASE47"/>
</dbReference>
<evidence type="ECO:0000256" key="2">
    <source>
        <dbReference type="ARBA" id="ARBA00004922"/>
    </source>
</evidence>
<comment type="cofactor">
    <cofactor evidence="1 6">
        <name>Ca(2+)</name>
        <dbReference type="ChEBI" id="CHEBI:29108"/>
    </cofactor>
</comment>
<proteinExistence type="inferred from homology"/>
<keyword evidence="9" id="KW-0732">Signal</keyword>
<evidence type="ECO:0000256" key="5">
    <source>
        <dbReference type="ARBA" id="ARBA00023157"/>
    </source>
</evidence>
<sequence>MRVTLALLTLSSLFAIYHCTYTSTDVLEDRRNAIRQATKHAWRGYKKHAGFKNDELRPVTAKSYNWMNMSITVFSALDTLYIMDLKDEYEEARDWAVSGLDLQRDLNVSFFETNIRVVGGLLGAYDLTKDKQLLKQAVKVADKMMPAFNNKGIIPFPSINLQTGKGYATWSDHVTTLAELGSFQLEFNYLSHHTNNPKYAAYSLKVVAHMQSLKPAHGLYPTLYNLKDGKISSHPSNLYTFGASSDSFYEYVLKQWLQTGKRDKKLRQMYDESVEGMLSMVYRSKFSHNVYIVEKKGLGYVLHEMDHLACFVPGMLALGAHGETLDRDMMLAEEMMTSCMDLYACSSSGLAPDRVRFHASNIYDFTPVDARYLLRPETLESLYVLWKKTGDEKYRGWAWKVFTAIERNCKTKYGYSGIKDATRVVDTPKDDVQHAYLLSETFKYLYLIFEDDAKASYDLRRVVFNTEAHALTIFHKSAVK</sequence>
<keyword evidence="4 8" id="KW-0378">Hydrolase</keyword>
<dbReference type="GO" id="GO:0005975">
    <property type="term" value="P:carbohydrate metabolic process"/>
    <property type="evidence" value="ECO:0007669"/>
    <property type="project" value="InterPro"/>
</dbReference>